<keyword evidence="3 6" id="KW-0547">Nucleotide-binding</keyword>
<name>A0A2Z4AH57_9BACT</name>
<keyword evidence="4 5" id="KW-0418">Kinase</keyword>
<dbReference type="GO" id="GO:0005524">
    <property type="term" value="F:ATP binding"/>
    <property type="evidence" value="ECO:0007669"/>
    <property type="project" value="UniProtKB-KW"/>
</dbReference>
<evidence type="ECO:0000256" key="6">
    <source>
        <dbReference type="RuleBase" id="RU003331"/>
    </source>
</evidence>
<comment type="subunit">
    <text evidence="6">Monomer.</text>
</comment>
<dbReference type="KEGG" id="mtar:DF168_01720"/>
<keyword evidence="1 5" id="KW-0808">Transferase</keyword>
<evidence type="ECO:0000256" key="5">
    <source>
        <dbReference type="RuleBase" id="RU003330"/>
    </source>
</evidence>
<dbReference type="InterPro" id="IPR033690">
    <property type="entry name" value="Adenylat_kinase_CS"/>
</dbReference>
<protein>
    <recommendedName>
        <fullName evidence="6">Adenylate kinase</fullName>
        <ecNumber evidence="6">2.7.4.3</ecNumber>
    </recommendedName>
</protein>
<dbReference type="Gene3D" id="3.40.50.300">
    <property type="entry name" value="P-loop containing nucleotide triphosphate hydrolases"/>
    <property type="match status" value="1"/>
</dbReference>
<dbReference type="InterPro" id="IPR027417">
    <property type="entry name" value="P-loop_NTPase"/>
</dbReference>
<comment type="catalytic activity">
    <reaction evidence="6">
        <text>AMP + ATP = 2 ADP</text>
        <dbReference type="Rhea" id="RHEA:12973"/>
        <dbReference type="ChEBI" id="CHEBI:30616"/>
        <dbReference type="ChEBI" id="CHEBI:456215"/>
        <dbReference type="ChEBI" id="CHEBI:456216"/>
        <dbReference type="EC" id="2.7.4.3"/>
    </reaction>
</comment>
<evidence type="ECO:0000313" key="8">
    <source>
        <dbReference type="Proteomes" id="UP000247465"/>
    </source>
</evidence>
<proteinExistence type="inferred from homology"/>
<evidence type="ECO:0000313" key="7">
    <source>
        <dbReference type="EMBL" id="AWT60506.1"/>
    </source>
</evidence>
<comment type="similarity">
    <text evidence="5">Belongs to the adenylate kinase family.</text>
</comment>
<organism evidence="7 8">
    <name type="scientific">Candidatus Moanibacter tarae</name>
    <dbReference type="NCBI Taxonomy" id="2200854"/>
    <lineage>
        <taxon>Bacteria</taxon>
        <taxon>Pseudomonadati</taxon>
        <taxon>Verrucomicrobiota</taxon>
        <taxon>Opitutia</taxon>
        <taxon>Puniceicoccales</taxon>
        <taxon>Puniceicoccales incertae sedis</taxon>
        <taxon>Candidatus Moanibacter</taxon>
    </lineage>
</organism>
<dbReference type="InterPro" id="IPR000850">
    <property type="entry name" value="Adenylat/UMP-CMP_kin"/>
</dbReference>
<dbReference type="PANTHER" id="PTHR23359">
    <property type="entry name" value="NUCLEOTIDE KINASE"/>
    <property type="match status" value="1"/>
</dbReference>
<dbReference type="EMBL" id="CP029803">
    <property type="protein sequence ID" value="AWT60506.1"/>
    <property type="molecule type" value="Genomic_DNA"/>
</dbReference>
<accession>A0A2Z4AH57</accession>
<reference evidence="7 8" key="1">
    <citation type="submission" date="2018-06" db="EMBL/GenBank/DDBJ databases">
        <title>Draft Genome Sequence of a Novel Marine Bacterium Related to the Verrucomicrobia.</title>
        <authorList>
            <person name="Vosseberg J."/>
            <person name="Martijn J."/>
            <person name="Ettema T.J.G."/>
        </authorList>
    </citation>
    <scope>NUCLEOTIDE SEQUENCE [LARGE SCALE GENOMIC DNA]</scope>
    <source>
        <strain evidence="7">TARA_B100001123</strain>
    </source>
</reference>
<evidence type="ECO:0000256" key="4">
    <source>
        <dbReference type="ARBA" id="ARBA00022777"/>
    </source>
</evidence>
<keyword evidence="2" id="KW-0545">Nucleotide biosynthesis</keyword>
<dbReference type="PRINTS" id="PR00094">
    <property type="entry name" value="ADENYLTKNASE"/>
</dbReference>
<dbReference type="SUPFAM" id="SSF52540">
    <property type="entry name" value="P-loop containing nucleoside triphosphate hydrolases"/>
    <property type="match status" value="1"/>
</dbReference>
<sequence length="245" mass="27736">MDMENTSVVFDSVWAEIEAELGWEQLRFPREICWLNGAPGAGKGTQTRFIMESRNYTAPPILVSDLLDSPEGARLKDAGLMVGDQEVTALVLRKLLSSEYQSGVVVDGYPRTAIQMKCLDLLYDKILELQRKQFDTPGAVACPRSAFLIVVLFVNKAESIRRQLHRGQQALEANNQVRRSGIGELSEVRKTDLNRDAAFKRYQVFEEVTYKPLMSLCERFPYHCIDAQGTVEEVQSRIVKEFSNP</sequence>
<evidence type="ECO:0000256" key="2">
    <source>
        <dbReference type="ARBA" id="ARBA00022727"/>
    </source>
</evidence>
<dbReference type="GO" id="GO:0005737">
    <property type="term" value="C:cytoplasm"/>
    <property type="evidence" value="ECO:0007669"/>
    <property type="project" value="UniProtKB-SubCell"/>
</dbReference>
<evidence type="ECO:0000256" key="3">
    <source>
        <dbReference type="ARBA" id="ARBA00022741"/>
    </source>
</evidence>
<gene>
    <name evidence="7" type="primary">adk</name>
    <name evidence="7" type="ORF">DF168_01720</name>
</gene>
<dbReference type="Proteomes" id="UP000247465">
    <property type="component" value="Chromosome"/>
</dbReference>
<keyword evidence="6" id="KW-0067">ATP-binding</keyword>
<dbReference type="PROSITE" id="PS00113">
    <property type="entry name" value="ADENYLATE_KINASE"/>
    <property type="match status" value="1"/>
</dbReference>
<dbReference type="GO" id="GO:0004017">
    <property type="term" value="F:AMP kinase activity"/>
    <property type="evidence" value="ECO:0007669"/>
    <property type="project" value="UniProtKB-EC"/>
</dbReference>
<dbReference type="Pfam" id="PF00406">
    <property type="entry name" value="ADK"/>
    <property type="match status" value="1"/>
</dbReference>
<dbReference type="CDD" id="cd01428">
    <property type="entry name" value="ADK"/>
    <property type="match status" value="1"/>
</dbReference>
<evidence type="ECO:0000256" key="1">
    <source>
        <dbReference type="ARBA" id="ARBA00022679"/>
    </source>
</evidence>
<dbReference type="AlphaFoldDB" id="A0A2Z4AH57"/>
<comment type="subcellular location">
    <subcellularLocation>
        <location evidence="6">Cytoplasm</location>
    </subcellularLocation>
</comment>
<dbReference type="EC" id="2.7.4.3" evidence="6"/>